<reference evidence="2" key="1">
    <citation type="submission" date="2015-05" db="EMBL/GenBank/DDBJ databases">
        <authorList>
            <person name="Wang D.B."/>
            <person name="Wang M."/>
        </authorList>
    </citation>
    <scope>NUCLEOTIDE SEQUENCE [LARGE SCALE GENOMIC DNA]</scope>
    <source>
        <strain evidence="2">M72</strain>
    </source>
</reference>
<sequence length="95" mass="11001">MSEYYKFFQNKKCEYFPCHKGIPEADFNCLFCYCPLYTLGKSCGGNCEYLKNGIKSCINCGFPHHRKNYDKVTNRFQEIAAVMAASDKEDVSHEM</sequence>
<feature type="domain" description="Cysteine-rich small" evidence="1">
    <location>
        <begin position="5"/>
        <end position="83"/>
    </location>
</feature>
<keyword evidence="4" id="KW-1185">Reference proteome</keyword>
<dbReference type="EMBL" id="CVRR01000003">
    <property type="protein sequence ID" value="CRL31866.1"/>
    <property type="molecule type" value="Genomic_DNA"/>
</dbReference>
<evidence type="ECO:0000313" key="5">
    <source>
        <dbReference type="Proteomes" id="UP000095495"/>
    </source>
</evidence>
<dbReference type="InterPro" id="IPR007212">
    <property type="entry name" value="Zf-like"/>
</dbReference>
<dbReference type="Proteomes" id="UP000095495">
    <property type="component" value="Unassembled WGS sequence"/>
</dbReference>
<dbReference type="RefSeq" id="WP_055066717.1">
    <property type="nucleotide sequence ID" value="NZ_CP173697.1"/>
</dbReference>
<protein>
    <submittedName>
        <fullName evidence="3">Cysteine-rich small domain</fullName>
    </submittedName>
    <submittedName>
        <fullName evidence="2">Putative metal-binding protein</fullName>
    </submittedName>
</protein>
<dbReference type="Proteomes" id="UP000049979">
    <property type="component" value="Unassembled WGS sequence"/>
</dbReference>
<organism evidence="2 4">
    <name type="scientific">Roseburia faecis</name>
    <dbReference type="NCBI Taxonomy" id="301302"/>
    <lineage>
        <taxon>Bacteria</taxon>
        <taxon>Bacillati</taxon>
        <taxon>Bacillota</taxon>
        <taxon>Clostridia</taxon>
        <taxon>Lachnospirales</taxon>
        <taxon>Lachnospiraceae</taxon>
        <taxon>Roseburia</taxon>
    </lineage>
</organism>
<reference evidence="4" key="2">
    <citation type="submission" date="2015-05" db="EMBL/GenBank/DDBJ databases">
        <authorList>
            <consortium name="Pathogen Informatics"/>
        </authorList>
    </citation>
    <scope>NUCLEOTIDE SEQUENCE [LARGE SCALE GENOMIC DNA]</scope>
    <source>
        <strain evidence="3 5">2789STDY5608863</strain>
        <strain evidence="4">M72</strain>
    </source>
</reference>
<evidence type="ECO:0000313" key="3">
    <source>
        <dbReference type="EMBL" id="CUM96330.1"/>
    </source>
</evidence>
<dbReference type="Pfam" id="PF04071">
    <property type="entry name" value="zf-like"/>
    <property type="match status" value="1"/>
</dbReference>
<gene>
    <name evidence="3" type="ORF">ERS852420_01813</name>
    <name evidence="2" type="ORF">M72_18931</name>
</gene>
<evidence type="ECO:0000259" key="1">
    <source>
        <dbReference type="Pfam" id="PF04071"/>
    </source>
</evidence>
<accession>A0A0M6W972</accession>
<evidence type="ECO:0000313" key="2">
    <source>
        <dbReference type="EMBL" id="CRL31866.1"/>
    </source>
</evidence>
<dbReference type="STRING" id="301302.ERS852420_01813"/>
<dbReference type="GeneID" id="99747281"/>
<name>A0A0M6W972_9FIRM</name>
<dbReference type="AlphaFoldDB" id="A0A0M6W972"/>
<dbReference type="EMBL" id="CYXV01000007">
    <property type="protein sequence ID" value="CUM96330.1"/>
    <property type="molecule type" value="Genomic_DNA"/>
</dbReference>
<proteinExistence type="predicted"/>
<evidence type="ECO:0000313" key="4">
    <source>
        <dbReference type="Proteomes" id="UP000049979"/>
    </source>
</evidence>
<dbReference type="OrthoDB" id="9799337at2"/>